<dbReference type="Gene3D" id="3.50.50.60">
    <property type="entry name" value="FAD/NAD(P)-binding domain"/>
    <property type="match status" value="1"/>
</dbReference>
<evidence type="ECO:0000256" key="1">
    <source>
        <dbReference type="ARBA" id="ARBA00023002"/>
    </source>
</evidence>
<comment type="caution">
    <text evidence="2">The sequence shown here is derived from an EMBL/GenBank/DDBJ whole genome shotgun (WGS) entry which is preliminary data.</text>
</comment>
<dbReference type="PANTHER" id="PTHR43539">
    <property type="entry name" value="FLAVIN-BINDING MONOOXYGENASE-LIKE PROTEIN (AFU_ORTHOLOGUE AFUA_4G09220)"/>
    <property type="match status" value="1"/>
</dbReference>
<evidence type="ECO:0000313" key="3">
    <source>
        <dbReference type="Proteomes" id="UP001610446"/>
    </source>
</evidence>
<dbReference type="PRINTS" id="PR00469">
    <property type="entry name" value="PNDRDTASEII"/>
</dbReference>
<evidence type="ECO:0008006" key="4">
    <source>
        <dbReference type="Google" id="ProtNLM"/>
    </source>
</evidence>
<gene>
    <name evidence="2" type="ORF">BJY01DRAFT_262845</name>
</gene>
<organism evidence="2 3">
    <name type="scientific">Aspergillus pseudoustus</name>
    <dbReference type="NCBI Taxonomy" id="1810923"/>
    <lineage>
        <taxon>Eukaryota</taxon>
        <taxon>Fungi</taxon>
        <taxon>Dikarya</taxon>
        <taxon>Ascomycota</taxon>
        <taxon>Pezizomycotina</taxon>
        <taxon>Eurotiomycetes</taxon>
        <taxon>Eurotiomycetidae</taxon>
        <taxon>Eurotiales</taxon>
        <taxon>Aspergillaceae</taxon>
        <taxon>Aspergillus</taxon>
        <taxon>Aspergillus subgen. Nidulantes</taxon>
    </lineage>
</organism>
<name>A0ABR4K6C9_9EURO</name>
<keyword evidence="3" id="KW-1185">Reference proteome</keyword>
<dbReference type="SUPFAM" id="SSF51905">
    <property type="entry name" value="FAD/NAD(P)-binding domain"/>
    <property type="match status" value="2"/>
</dbReference>
<dbReference type="InterPro" id="IPR050982">
    <property type="entry name" value="Auxin_biosynth/cation_transpt"/>
</dbReference>
<evidence type="ECO:0000313" key="2">
    <source>
        <dbReference type="EMBL" id="KAL2847866.1"/>
    </source>
</evidence>
<sequence>MAAPPDDYPPLAALPKLTLHPSVDAKALDAAKVVADWLSSLTQGLASGAQDDIRTLFLEKESWWRDFVSFSWDIATHNGTEAISKYITSSTSGFAEPKTDLSFALQPQLMEMGPFQFIQSGFSFKNKFGTGRGILRLANVGPDEWKAWTVSTILERLNGQDELEAKRLKEQAIQSSPSGHGIPSKEDTDLQVLIVGAGQAGLALAAHLQHLGLKYLVVEKASGPGAAWRARYASIKSHTPSFTDHFPFLKYPTNWPRYLDRDHIIQWIEHYADIMGLNIRNNTLARNIVYDESAKRYSVELQSADDGSVQTVSPKHLVLATGLLSDIPIKPTFPGQDLFRGEISHTSEHRSAALLPDVQSKKFTIIGAGTSAHDVAQDLVNHGAKSVTMVQRSPMFVVSTQAVEEFQLKIWHTPGLSTEDADLLGNSLPTALVRTLGIGGSQMMSAFDKDLLDALEKAGMAVKRGDTGDSLADHQFIKAGHFYADQGACEMIIDGRIQVRQCGKGVQAYTPDGIVLGDGTKIESDVVILATSIERTHKAIEQLMPKEVIDRVGEICSLDESQERVGVWRPTGMPGFWFMTGSFIWARQFSPLLALQIAAVEWGLNSEYQW</sequence>
<accession>A0ABR4K6C9</accession>
<dbReference type="PANTHER" id="PTHR43539:SF24">
    <property type="entry name" value="FAD_NAD(P)-BINDING DOMAIN-CONTAINING PROTEIN-RELATED"/>
    <property type="match status" value="1"/>
</dbReference>
<dbReference type="Pfam" id="PF13738">
    <property type="entry name" value="Pyr_redox_3"/>
    <property type="match status" value="1"/>
</dbReference>
<reference evidence="2 3" key="1">
    <citation type="submission" date="2024-07" db="EMBL/GenBank/DDBJ databases">
        <title>Section-level genome sequencing and comparative genomics of Aspergillus sections Usti and Cavernicolus.</title>
        <authorList>
            <consortium name="Lawrence Berkeley National Laboratory"/>
            <person name="Nybo J.L."/>
            <person name="Vesth T.C."/>
            <person name="Theobald S."/>
            <person name="Frisvad J.C."/>
            <person name="Larsen T.O."/>
            <person name="Kjaerboelling I."/>
            <person name="Rothschild-Mancinelli K."/>
            <person name="Lyhne E.K."/>
            <person name="Kogle M.E."/>
            <person name="Barry K."/>
            <person name="Clum A."/>
            <person name="Na H."/>
            <person name="Ledsgaard L."/>
            <person name="Lin J."/>
            <person name="Lipzen A."/>
            <person name="Kuo A."/>
            <person name="Riley R."/>
            <person name="Mondo S."/>
            <person name="Labutti K."/>
            <person name="Haridas S."/>
            <person name="Pangalinan J."/>
            <person name="Salamov A.A."/>
            <person name="Simmons B.A."/>
            <person name="Magnuson J.K."/>
            <person name="Chen J."/>
            <person name="Drula E."/>
            <person name="Henrissat B."/>
            <person name="Wiebenga A."/>
            <person name="Lubbers R.J."/>
            <person name="Gomes A.C."/>
            <person name="Makela M.R."/>
            <person name="Stajich J."/>
            <person name="Grigoriev I.V."/>
            <person name="Mortensen U.H."/>
            <person name="De Vries R.P."/>
            <person name="Baker S.E."/>
            <person name="Andersen M.R."/>
        </authorList>
    </citation>
    <scope>NUCLEOTIDE SEQUENCE [LARGE SCALE GENOMIC DNA]</scope>
    <source>
        <strain evidence="2 3">CBS 123904</strain>
    </source>
</reference>
<dbReference type="InterPro" id="IPR036188">
    <property type="entry name" value="FAD/NAD-bd_sf"/>
</dbReference>
<keyword evidence="1" id="KW-0560">Oxidoreductase</keyword>
<dbReference type="EMBL" id="JBFXLU010000053">
    <property type="protein sequence ID" value="KAL2847866.1"/>
    <property type="molecule type" value="Genomic_DNA"/>
</dbReference>
<dbReference type="Proteomes" id="UP001610446">
    <property type="component" value="Unassembled WGS sequence"/>
</dbReference>
<protein>
    <recommendedName>
        <fullName evidence="4">FAD/NAD(P)-binding domain-containing protein</fullName>
    </recommendedName>
</protein>
<proteinExistence type="predicted"/>